<organism evidence="2 3">
    <name type="scientific">Delitschia confertaspora ATCC 74209</name>
    <dbReference type="NCBI Taxonomy" id="1513339"/>
    <lineage>
        <taxon>Eukaryota</taxon>
        <taxon>Fungi</taxon>
        <taxon>Dikarya</taxon>
        <taxon>Ascomycota</taxon>
        <taxon>Pezizomycotina</taxon>
        <taxon>Dothideomycetes</taxon>
        <taxon>Pleosporomycetidae</taxon>
        <taxon>Pleosporales</taxon>
        <taxon>Delitschiaceae</taxon>
        <taxon>Delitschia</taxon>
    </lineage>
</organism>
<comment type="caution">
    <text evidence="2">The sequence shown here is derived from an EMBL/GenBank/DDBJ whole genome shotgun (WGS) entry which is preliminary data.</text>
</comment>
<name>A0A9P4JFZ6_9PLEO</name>
<protein>
    <submittedName>
        <fullName evidence="2">Uncharacterized protein</fullName>
    </submittedName>
</protein>
<evidence type="ECO:0000313" key="3">
    <source>
        <dbReference type="Proteomes" id="UP000799536"/>
    </source>
</evidence>
<keyword evidence="1" id="KW-0732">Signal</keyword>
<dbReference type="Proteomes" id="UP000799536">
    <property type="component" value="Unassembled WGS sequence"/>
</dbReference>
<gene>
    <name evidence="2" type="ORF">GQ43DRAFT_147832</name>
</gene>
<sequence length="103" mass="11876">MRPLFSFLFSLVSFLLLFFSLRTAIHHLLETTPLSTQSNLLVQSHTLIHLYNFSSPYLLPPFSQPKFLELRHILSSSAPPSDFYTRPFNKAPHPHPLPVLHQP</sequence>
<proteinExistence type="predicted"/>
<dbReference type="EMBL" id="ML994125">
    <property type="protein sequence ID" value="KAF2198692.1"/>
    <property type="molecule type" value="Genomic_DNA"/>
</dbReference>
<evidence type="ECO:0000256" key="1">
    <source>
        <dbReference type="SAM" id="SignalP"/>
    </source>
</evidence>
<keyword evidence="3" id="KW-1185">Reference proteome</keyword>
<reference evidence="2" key="1">
    <citation type="journal article" date="2020" name="Stud. Mycol.">
        <title>101 Dothideomycetes genomes: a test case for predicting lifestyles and emergence of pathogens.</title>
        <authorList>
            <person name="Haridas S."/>
            <person name="Albert R."/>
            <person name="Binder M."/>
            <person name="Bloem J."/>
            <person name="Labutti K."/>
            <person name="Salamov A."/>
            <person name="Andreopoulos B."/>
            <person name="Baker S."/>
            <person name="Barry K."/>
            <person name="Bills G."/>
            <person name="Bluhm B."/>
            <person name="Cannon C."/>
            <person name="Castanera R."/>
            <person name="Culley D."/>
            <person name="Daum C."/>
            <person name="Ezra D."/>
            <person name="Gonzalez J."/>
            <person name="Henrissat B."/>
            <person name="Kuo A."/>
            <person name="Liang C."/>
            <person name="Lipzen A."/>
            <person name="Lutzoni F."/>
            <person name="Magnuson J."/>
            <person name="Mondo S."/>
            <person name="Nolan M."/>
            <person name="Ohm R."/>
            <person name="Pangilinan J."/>
            <person name="Park H.-J."/>
            <person name="Ramirez L."/>
            <person name="Alfaro M."/>
            <person name="Sun H."/>
            <person name="Tritt A."/>
            <person name="Yoshinaga Y."/>
            <person name="Zwiers L.-H."/>
            <person name="Turgeon B."/>
            <person name="Goodwin S."/>
            <person name="Spatafora J."/>
            <person name="Crous P."/>
            <person name="Grigoriev I."/>
        </authorList>
    </citation>
    <scope>NUCLEOTIDE SEQUENCE</scope>
    <source>
        <strain evidence="2">ATCC 74209</strain>
    </source>
</reference>
<feature type="chain" id="PRO_5040309844" evidence="1">
    <location>
        <begin position="25"/>
        <end position="103"/>
    </location>
</feature>
<evidence type="ECO:0000313" key="2">
    <source>
        <dbReference type="EMBL" id="KAF2198692.1"/>
    </source>
</evidence>
<feature type="signal peptide" evidence="1">
    <location>
        <begin position="1"/>
        <end position="24"/>
    </location>
</feature>
<dbReference type="AlphaFoldDB" id="A0A9P4JFZ6"/>
<accession>A0A9P4JFZ6</accession>